<evidence type="ECO:0000256" key="5">
    <source>
        <dbReference type="ARBA" id="ARBA00023136"/>
    </source>
</evidence>
<dbReference type="InterPro" id="IPR003760">
    <property type="entry name" value="PnrA-like"/>
</dbReference>
<evidence type="ECO:0000256" key="2">
    <source>
        <dbReference type="ARBA" id="ARBA00022448"/>
    </source>
</evidence>
<feature type="signal peptide" evidence="8">
    <location>
        <begin position="1"/>
        <end position="20"/>
    </location>
</feature>
<evidence type="ECO:0000256" key="4">
    <source>
        <dbReference type="ARBA" id="ARBA00022729"/>
    </source>
</evidence>
<dbReference type="PANTHER" id="PTHR34296">
    <property type="entry name" value="TRANSCRIPTIONAL ACTIVATOR PROTEIN MED"/>
    <property type="match status" value="1"/>
</dbReference>
<evidence type="ECO:0000313" key="10">
    <source>
        <dbReference type="EMBL" id="AHH11607.1"/>
    </source>
</evidence>
<dbReference type="PANTHER" id="PTHR34296:SF2">
    <property type="entry name" value="ABC TRANSPORTER GUANOSINE-BINDING PROTEIN NUPN"/>
    <property type="match status" value="1"/>
</dbReference>
<evidence type="ECO:0000256" key="7">
    <source>
        <dbReference type="ARBA" id="ARBA00023288"/>
    </source>
</evidence>
<evidence type="ECO:0000259" key="9">
    <source>
        <dbReference type="Pfam" id="PF02608"/>
    </source>
</evidence>
<geneLocation type="plasmid" evidence="10">
    <name>unnamed</name>
</geneLocation>
<keyword evidence="3" id="KW-1003">Cell membrane</keyword>
<keyword evidence="6" id="KW-0564">Palmitate</keyword>
<reference evidence="10" key="1">
    <citation type="submission" date="2013-04" db="EMBL/GenBank/DDBJ databases">
        <title>Comparative Genomics of Relapsing Fever Spirochetes.</title>
        <authorList>
            <person name="Schwan T.G."/>
            <person name="Raffel S.J."/>
            <person name="Porcella S.F."/>
            <person name="Martens C.A."/>
            <person name="Bruno D.P."/>
            <person name="Ricklefs S.M."/>
            <person name="Barbian K.B."/>
        </authorList>
    </citation>
    <scope>NUCLEOTIDE SEQUENCE</scope>
    <source>
        <strain evidence="10">Co53</strain>
        <plasmid evidence="10">unnamed</plasmid>
    </source>
</reference>
<dbReference type="CDD" id="cd06354">
    <property type="entry name" value="PBP1_PrnA-like"/>
    <property type="match status" value="1"/>
</dbReference>
<accession>W5SXI7</accession>
<evidence type="ECO:0000256" key="3">
    <source>
        <dbReference type="ARBA" id="ARBA00022475"/>
    </source>
</evidence>
<dbReference type="GO" id="GO:0005886">
    <property type="term" value="C:plasma membrane"/>
    <property type="evidence" value="ECO:0007669"/>
    <property type="project" value="UniProtKB-SubCell"/>
</dbReference>
<sequence>MMSKSICLILFFFISCFATKESSDDVDKKFVMGMLFPANYNDNGYLQNSFEGASSVSNVFGIKFIPKVVTPYPIESNRLMTFDEVLTEDILALQKEGANFIWFVSSYFSESSVRFAYENPHIFYAIVDDLGHNDMDKLPKNLLSIIFRLEEGAFLAGYIASKMSKSNKLGFVTGASIMRNVKRFLVGFRAGAFYENSKTRVILKRVLKDRDEAVGEDIAKYMYIEDGIDVIFPVMGPAVFGIFRIAKELGPGHYVIGVNKDQSHLAHGHVITSVIRNLGKAISDCSSDIIKSHNFNFGGVVEKGIKEGIIDVIKDSSIIGKDLVDKLTKLKEDIVSGELVIPSTDYELDLFKEKLKR</sequence>
<keyword evidence="10" id="KW-0614">Plasmid</keyword>
<feature type="chain" id="PRO_5004871905" evidence="8">
    <location>
        <begin position="21"/>
        <end position="357"/>
    </location>
</feature>
<evidence type="ECO:0000256" key="6">
    <source>
        <dbReference type="ARBA" id="ARBA00023139"/>
    </source>
</evidence>
<dbReference type="EMBL" id="CP005760">
    <property type="protein sequence ID" value="AHH11607.1"/>
    <property type="molecule type" value="Genomic_DNA"/>
</dbReference>
<comment type="subcellular location">
    <subcellularLocation>
        <location evidence="1">Cell membrane</location>
    </subcellularLocation>
</comment>
<protein>
    <submittedName>
        <fullName evidence="10">Basic membrane protein C</fullName>
    </submittedName>
</protein>
<dbReference type="InterPro" id="IPR050957">
    <property type="entry name" value="BMP_lipoprotein"/>
</dbReference>
<proteinExistence type="predicted"/>
<dbReference type="AlphaFoldDB" id="W5SXI7"/>
<dbReference type="Gene3D" id="3.40.50.2300">
    <property type="match status" value="2"/>
</dbReference>
<dbReference type="HOGENOM" id="CLU_038813_0_2_12"/>
<name>W5SXI7_9SPIR</name>
<evidence type="ECO:0000256" key="1">
    <source>
        <dbReference type="ARBA" id="ARBA00004236"/>
    </source>
</evidence>
<keyword evidence="4 8" id="KW-0732">Signal</keyword>
<gene>
    <name evidence="10" type="ORF">BCO_0077104</name>
</gene>
<dbReference type="PROSITE" id="PS51257">
    <property type="entry name" value="PROKAR_LIPOPROTEIN"/>
    <property type="match status" value="1"/>
</dbReference>
<keyword evidence="7" id="KW-0449">Lipoprotein</keyword>
<feature type="domain" description="ABC transporter substrate-binding protein PnrA-like" evidence="9">
    <location>
        <begin position="31"/>
        <end position="344"/>
    </location>
</feature>
<keyword evidence="2" id="KW-0813">Transport</keyword>
<organism evidence="10">
    <name type="scientific">Borrelia coriaceae ATCC 43381</name>
    <dbReference type="NCBI Taxonomy" id="1408429"/>
    <lineage>
        <taxon>Bacteria</taxon>
        <taxon>Pseudomonadati</taxon>
        <taxon>Spirochaetota</taxon>
        <taxon>Spirochaetia</taxon>
        <taxon>Spirochaetales</taxon>
        <taxon>Borreliaceae</taxon>
        <taxon>Borrelia</taxon>
    </lineage>
</organism>
<evidence type="ECO:0000256" key="8">
    <source>
        <dbReference type="SAM" id="SignalP"/>
    </source>
</evidence>
<dbReference type="Pfam" id="PF02608">
    <property type="entry name" value="Bmp"/>
    <property type="match status" value="1"/>
</dbReference>
<keyword evidence="5" id="KW-0472">Membrane</keyword>